<organism evidence="2 3">
    <name type="scientific">Thermus oshimai JL-2</name>
    <dbReference type="NCBI Taxonomy" id="751945"/>
    <lineage>
        <taxon>Bacteria</taxon>
        <taxon>Thermotogati</taxon>
        <taxon>Deinococcota</taxon>
        <taxon>Deinococci</taxon>
        <taxon>Thermales</taxon>
        <taxon>Thermaceae</taxon>
        <taxon>Thermus</taxon>
    </lineage>
</organism>
<proteinExistence type="predicted"/>
<name>K7QTS1_THEOS</name>
<accession>K7QTS1</accession>
<dbReference type="Gene3D" id="3.30.450.30">
    <property type="entry name" value="Dynein light chain 2a, cytoplasmic"/>
    <property type="match status" value="1"/>
</dbReference>
<dbReference type="eggNOG" id="COG2018">
    <property type="taxonomic scope" value="Bacteria"/>
</dbReference>
<dbReference type="Proteomes" id="UP000000211">
    <property type="component" value="Chromosome"/>
</dbReference>
<protein>
    <recommendedName>
        <fullName evidence="1">Roadblock/LAMTOR2 domain-containing protein</fullName>
    </recommendedName>
</protein>
<keyword evidence="3" id="KW-1185">Reference proteome</keyword>
<dbReference type="AlphaFoldDB" id="K7QTS1"/>
<sequence length="114" mass="12162">MEEALRELKAVRGVLAVALLSEDGFVVEEFKEEGAPEADLLSARAATVLGTAKALGQALGQEGVEEVMVEYPEGTLLLVPLSGHHLLLFLDGMRSLGRARLGLKKALPKIEEAL</sequence>
<evidence type="ECO:0000313" key="2">
    <source>
        <dbReference type="EMBL" id="AFV75416.1"/>
    </source>
</evidence>
<dbReference type="EMBL" id="CP003249">
    <property type="protein sequence ID" value="AFV75416.1"/>
    <property type="molecule type" value="Genomic_DNA"/>
</dbReference>
<dbReference type="Pfam" id="PF03259">
    <property type="entry name" value="Robl_LC7"/>
    <property type="match status" value="1"/>
</dbReference>
<dbReference type="STRING" id="751945.Theos_0341"/>
<dbReference type="KEGG" id="tos:Theos_0341"/>
<dbReference type="OrthoDB" id="26070at2"/>
<dbReference type="SUPFAM" id="SSF103196">
    <property type="entry name" value="Roadblock/LC7 domain"/>
    <property type="match status" value="1"/>
</dbReference>
<dbReference type="InterPro" id="IPR004942">
    <property type="entry name" value="Roadblock/LAMTOR2_dom"/>
</dbReference>
<dbReference type="SMART" id="SM00960">
    <property type="entry name" value="Robl_LC7"/>
    <property type="match status" value="1"/>
</dbReference>
<dbReference type="RefSeq" id="WP_016328613.1">
    <property type="nucleotide sequence ID" value="NC_019386.1"/>
</dbReference>
<dbReference type="HOGENOM" id="CLU_118613_4_2_0"/>
<gene>
    <name evidence="2" type="ORF">Theos_0341</name>
</gene>
<evidence type="ECO:0000313" key="3">
    <source>
        <dbReference type="Proteomes" id="UP000000211"/>
    </source>
</evidence>
<reference evidence="2 3" key="1">
    <citation type="journal article" date="2013" name="Genome Announc.">
        <title>Whole Genome Sequencing of Thermus oshimai JL-2 and Thermus thermophilus JL-18, Incomplete Denitrifiers from the United States Great Basin.</title>
        <authorList>
            <person name="Murugapiran S.K."/>
            <person name="Huntemann M."/>
            <person name="Wei C.L."/>
            <person name="Han J."/>
            <person name="Detter J.C."/>
            <person name="Han C.S."/>
            <person name="Erkkila T.H."/>
            <person name="Teshima H."/>
            <person name="Chen A."/>
            <person name="Kyrpides N."/>
            <person name="Mavrommatis K."/>
            <person name="Markowitz V."/>
            <person name="Szeto E."/>
            <person name="Ivanova N."/>
            <person name="Pagani I."/>
            <person name="Lam J."/>
            <person name="McDonald A.I."/>
            <person name="Dodsworth J.A."/>
            <person name="Pati A."/>
            <person name="Goodwin L."/>
            <person name="Peters L."/>
            <person name="Pitluck S."/>
            <person name="Woyke T."/>
            <person name="Hedlund B.P."/>
        </authorList>
    </citation>
    <scope>NUCLEOTIDE SEQUENCE</scope>
    <source>
        <strain evidence="2 3">JL-2</strain>
    </source>
</reference>
<evidence type="ECO:0000259" key="1">
    <source>
        <dbReference type="SMART" id="SM00960"/>
    </source>
</evidence>
<dbReference type="PATRIC" id="fig|751945.3.peg.331"/>
<feature type="domain" description="Roadblock/LAMTOR2" evidence="1">
    <location>
        <begin position="1"/>
        <end position="90"/>
    </location>
</feature>